<dbReference type="PROSITE" id="PS51746">
    <property type="entry name" value="PPM_2"/>
    <property type="match status" value="1"/>
</dbReference>
<dbReference type="GO" id="GO:0007165">
    <property type="term" value="P:signal transduction"/>
    <property type="evidence" value="ECO:0000318"/>
    <property type="project" value="GO_Central"/>
</dbReference>
<dbReference type="EMBL" id="KB097456">
    <property type="protein sequence ID" value="ESN97017.1"/>
    <property type="molecule type" value="Genomic_DNA"/>
</dbReference>
<dbReference type="KEGG" id="hro:HELRODRAFT_85873"/>
<reference evidence="5" key="1">
    <citation type="submission" date="2012-12" db="EMBL/GenBank/DDBJ databases">
        <authorList>
            <person name="Hellsten U."/>
            <person name="Grimwood J."/>
            <person name="Chapman J.A."/>
            <person name="Shapiro H."/>
            <person name="Aerts A."/>
            <person name="Otillar R.P."/>
            <person name="Terry A.Y."/>
            <person name="Boore J.L."/>
            <person name="Simakov O."/>
            <person name="Marletaz F."/>
            <person name="Cho S.-J."/>
            <person name="Edsinger-Gonzales E."/>
            <person name="Havlak P."/>
            <person name="Kuo D.-H."/>
            <person name="Larsson T."/>
            <person name="Lv J."/>
            <person name="Arendt D."/>
            <person name="Savage R."/>
            <person name="Osoegawa K."/>
            <person name="de Jong P."/>
            <person name="Lindberg D.R."/>
            <person name="Seaver E.C."/>
            <person name="Weisblat D.A."/>
            <person name="Putnam N.H."/>
            <person name="Grigoriev I.V."/>
            <person name="Rokhsar D.S."/>
        </authorList>
    </citation>
    <scope>NUCLEOTIDE SEQUENCE</scope>
</reference>
<protein>
    <recommendedName>
        <fullName evidence="2">PPM-type phosphatase domain-containing protein</fullName>
    </recommendedName>
</protein>
<dbReference type="SMART" id="SM00332">
    <property type="entry name" value="PP2Cc"/>
    <property type="match status" value="1"/>
</dbReference>
<dbReference type="GO" id="GO:0008047">
    <property type="term" value="F:enzyme activator activity"/>
    <property type="evidence" value="ECO:0007669"/>
    <property type="project" value="InterPro"/>
</dbReference>
<dbReference type="InParanoid" id="T1G638"/>
<dbReference type="GeneID" id="20216535"/>
<evidence type="ECO:0000256" key="1">
    <source>
        <dbReference type="SAM" id="Phobius"/>
    </source>
</evidence>
<feature type="domain" description="PPM-type phosphatase" evidence="2">
    <location>
        <begin position="1"/>
        <end position="180"/>
    </location>
</feature>
<proteinExistence type="predicted"/>
<dbReference type="AlphaFoldDB" id="T1G638"/>
<dbReference type="PANTHER" id="PTHR47992">
    <property type="entry name" value="PROTEIN PHOSPHATASE"/>
    <property type="match status" value="1"/>
</dbReference>
<dbReference type="GO" id="GO:0007586">
    <property type="term" value="P:digestion"/>
    <property type="evidence" value="ECO:0007669"/>
    <property type="project" value="InterPro"/>
</dbReference>
<dbReference type="CDD" id="cd00143">
    <property type="entry name" value="PP2Cc"/>
    <property type="match status" value="1"/>
</dbReference>
<dbReference type="CTD" id="20216535"/>
<evidence type="ECO:0000259" key="2">
    <source>
        <dbReference type="PROSITE" id="PS51746"/>
    </source>
</evidence>
<dbReference type="GO" id="GO:0005576">
    <property type="term" value="C:extracellular region"/>
    <property type="evidence" value="ECO:0007669"/>
    <property type="project" value="InterPro"/>
</dbReference>
<keyword evidence="1" id="KW-0472">Membrane</keyword>
<dbReference type="InterPro" id="IPR017915">
    <property type="entry name" value="Colipase_CS"/>
</dbReference>
<dbReference type="STRING" id="6412.T1G638"/>
<evidence type="ECO:0000313" key="3">
    <source>
        <dbReference type="EMBL" id="ESN97017.1"/>
    </source>
</evidence>
<dbReference type="Gene3D" id="3.60.40.10">
    <property type="entry name" value="PPM-type phosphatase domain"/>
    <property type="match status" value="1"/>
</dbReference>
<reference evidence="4" key="3">
    <citation type="submission" date="2015-06" db="UniProtKB">
        <authorList>
            <consortium name="EnsemblMetazoa"/>
        </authorList>
    </citation>
    <scope>IDENTIFICATION</scope>
</reference>
<dbReference type="eggNOG" id="KOG0698">
    <property type="taxonomic scope" value="Eukaryota"/>
</dbReference>
<keyword evidence="1" id="KW-1133">Transmembrane helix</keyword>
<dbReference type="InterPro" id="IPR001932">
    <property type="entry name" value="PPM-type_phosphatase-like_dom"/>
</dbReference>
<feature type="transmembrane region" description="Helical" evidence="1">
    <location>
        <begin position="34"/>
        <end position="52"/>
    </location>
</feature>
<dbReference type="InterPro" id="IPR036457">
    <property type="entry name" value="PPM-type-like_dom_sf"/>
</dbReference>
<accession>T1G638</accession>
<dbReference type="Pfam" id="PF00481">
    <property type="entry name" value="PP2C"/>
    <property type="match status" value="1"/>
</dbReference>
<dbReference type="RefSeq" id="XP_009024776.1">
    <property type="nucleotide sequence ID" value="XM_009026528.1"/>
</dbReference>
<keyword evidence="1" id="KW-0812">Transmembrane</keyword>
<dbReference type="InterPro" id="IPR015655">
    <property type="entry name" value="PP2C"/>
</dbReference>
<dbReference type="Proteomes" id="UP000015101">
    <property type="component" value="Unassembled WGS sequence"/>
</dbReference>
<evidence type="ECO:0000313" key="5">
    <source>
        <dbReference type="Proteomes" id="UP000015101"/>
    </source>
</evidence>
<evidence type="ECO:0000313" key="4">
    <source>
        <dbReference type="EnsemblMetazoa" id="HelroP85873"/>
    </source>
</evidence>
<gene>
    <name evidence="4" type="primary">20216535</name>
    <name evidence="3" type="ORF">HELRODRAFT_85873</name>
</gene>
<organism evidence="4 5">
    <name type="scientific">Helobdella robusta</name>
    <name type="common">Californian leech</name>
    <dbReference type="NCBI Taxonomy" id="6412"/>
    <lineage>
        <taxon>Eukaryota</taxon>
        <taxon>Metazoa</taxon>
        <taxon>Spiralia</taxon>
        <taxon>Lophotrochozoa</taxon>
        <taxon>Annelida</taxon>
        <taxon>Clitellata</taxon>
        <taxon>Hirudinea</taxon>
        <taxon>Rhynchobdellida</taxon>
        <taxon>Glossiphoniidae</taxon>
        <taxon>Helobdella</taxon>
    </lineage>
</organism>
<keyword evidence="5" id="KW-1185">Reference proteome</keyword>
<dbReference type="GO" id="GO:0016042">
    <property type="term" value="P:lipid catabolic process"/>
    <property type="evidence" value="ECO:0007669"/>
    <property type="project" value="InterPro"/>
</dbReference>
<reference evidence="3 5" key="2">
    <citation type="journal article" date="2013" name="Nature">
        <title>Insights into bilaterian evolution from three spiralian genomes.</title>
        <authorList>
            <person name="Simakov O."/>
            <person name="Marletaz F."/>
            <person name="Cho S.J."/>
            <person name="Edsinger-Gonzales E."/>
            <person name="Havlak P."/>
            <person name="Hellsten U."/>
            <person name="Kuo D.H."/>
            <person name="Larsson T."/>
            <person name="Lv J."/>
            <person name="Arendt D."/>
            <person name="Savage R."/>
            <person name="Osoegawa K."/>
            <person name="de Jong P."/>
            <person name="Grimwood J."/>
            <person name="Chapman J.A."/>
            <person name="Shapiro H."/>
            <person name="Aerts A."/>
            <person name="Otillar R.P."/>
            <person name="Terry A.Y."/>
            <person name="Boore J.L."/>
            <person name="Grigoriev I.V."/>
            <person name="Lindberg D.R."/>
            <person name="Seaver E.C."/>
            <person name="Weisblat D.A."/>
            <person name="Putnam N.H."/>
            <person name="Rokhsar D.S."/>
        </authorList>
    </citation>
    <scope>NUCLEOTIDE SEQUENCE</scope>
</reference>
<dbReference type="SUPFAM" id="SSF81606">
    <property type="entry name" value="PP2C-like"/>
    <property type="match status" value="1"/>
</dbReference>
<dbReference type="PROSITE" id="PS00121">
    <property type="entry name" value="COLIPASE_1"/>
    <property type="match status" value="1"/>
</dbReference>
<sequence length="180" mass="20113">VFDGHGGVEAANYCSTHLVGHLARCIKDIEEGKVIVNCSFFIFIFVCLKLVVSHPVDFGCTGVIILLDDDDDRLFIAWLGDSQALLVRGGKPVEIMRAHKPEREDEKARITSLGGSVVHFGTWRVNGALSVSRAVGGSLLLFIYYYYYCCCWVFIIIYYYYYCCCCCCCCCCDGDVNDDS</sequence>
<dbReference type="EnsemblMetazoa" id="HelroT85873">
    <property type="protein sequence ID" value="HelroP85873"/>
    <property type="gene ID" value="HelroG85873"/>
</dbReference>
<feature type="transmembrane region" description="Helical" evidence="1">
    <location>
        <begin position="139"/>
        <end position="161"/>
    </location>
</feature>
<name>T1G638_HELRO</name>
<dbReference type="EMBL" id="AMQM01006449">
    <property type="status" value="NOT_ANNOTATED_CDS"/>
    <property type="molecule type" value="Genomic_DNA"/>
</dbReference>
<dbReference type="OrthoDB" id="10264738at2759"/>
<dbReference type="HOGENOM" id="CLU_1499953_0_0_1"/>
<dbReference type="GO" id="GO:0004722">
    <property type="term" value="F:protein serine/threonine phosphatase activity"/>
    <property type="evidence" value="ECO:0000318"/>
    <property type="project" value="GO_Central"/>
</dbReference>